<dbReference type="Gramene" id="TVU13156">
    <property type="protein sequence ID" value="TVU13156"/>
    <property type="gene ID" value="EJB05_40688"/>
</dbReference>
<evidence type="ECO:0000256" key="1">
    <source>
        <dbReference type="SAM" id="MobiDB-lite"/>
    </source>
</evidence>
<name>A0A5J9TP32_9POAL</name>
<feature type="domain" description="FBD" evidence="2">
    <location>
        <begin position="439"/>
        <end position="479"/>
    </location>
</feature>
<feature type="region of interest" description="Disordered" evidence="1">
    <location>
        <begin position="1"/>
        <end position="50"/>
    </location>
</feature>
<accession>A0A5J9TP32</accession>
<dbReference type="InterPro" id="IPR032675">
    <property type="entry name" value="LRR_dom_sf"/>
</dbReference>
<evidence type="ECO:0000259" key="3">
    <source>
        <dbReference type="Pfam" id="PF24758"/>
    </source>
</evidence>
<dbReference type="OrthoDB" id="674834at2759"/>
<proteinExistence type="predicted"/>
<comment type="caution">
    <text evidence="4">The sequence shown here is derived from an EMBL/GenBank/DDBJ whole genome shotgun (WGS) entry which is preliminary data.</text>
</comment>
<feature type="non-terminal residue" evidence="4">
    <location>
        <position position="1"/>
    </location>
</feature>
<dbReference type="InterPro" id="IPR053781">
    <property type="entry name" value="F-box_AtFBL13-like"/>
</dbReference>
<dbReference type="Proteomes" id="UP000324897">
    <property type="component" value="Unassembled WGS sequence"/>
</dbReference>
<dbReference type="Gene3D" id="3.80.10.10">
    <property type="entry name" value="Ribonuclease Inhibitor"/>
    <property type="match status" value="1"/>
</dbReference>
<reference evidence="4 5" key="1">
    <citation type="journal article" date="2019" name="Sci. Rep.">
        <title>A high-quality genome of Eragrostis curvula grass provides insights into Poaceae evolution and supports new strategies to enhance forage quality.</title>
        <authorList>
            <person name="Carballo J."/>
            <person name="Santos B.A.C.M."/>
            <person name="Zappacosta D."/>
            <person name="Garbus I."/>
            <person name="Selva J.P."/>
            <person name="Gallo C.A."/>
            <person name="Diaz A."/>
            <person name="Albertini E."/>
            <person name="Caccamo M."/>
            <person name="Echenique V."/>
        </authorList>
    </citation>
    <scope>NUCLEOTIDE SEQUENCE [LARGE SCALE GENOMIC DNA]</scope>
    <source>
        <strain evidence="5">cv. Victoria</strain>
        <tissue evidence="4">Leaf</tissue>
    </source>
</reference>
<feature type="compositionally biased region" description="Polar residues" evidence="1">
    <location>
        <begin position="1"/>
        <end position="11"/>
    </location>
</feature>
<evidence type="ECO:0000259" key="2">
    <source>
        <dbReference type="Pfam" id="PF08387"/>
    </source>
</evidence>
<sequence length="554" mass="63633">AGPTLISSRRLSFSHENRRRRPFPCSRRTASKLRWQDGGRSHTGRSTSEADFLPRVLAMAMVTRAKRRRLEEESRRPELPPRGGGGEEGPDLISCLPDEILQSIITLLPSKDGSRTQILSHRWRPLWRAAPLNLDAVVAAGVMVDKQVSNILRTLQTHQGPVRRFTLTSRYTYVYDRSFFLDSILQSPRLNHLQEFEWLCKEICGPSPVPQPVFRLMPTLKVLTIAAFRKVLTFPSEISSTLSFPHLEQLTLRGVNISERTLHDVLSRCPVLEALVLDWTRGYRLLRVSSQTLRSLGISDCRKCEDGRLEEVIVDHAPLLERLIPGSIHNDDLVIRIIQAPRLRTLGYLTERIATFQLGTMVFQKMTPVSQCYVMRTVKILALATAPSLDFIIDYLKLFPCVEKLYIVVKISSRLYLVHNYLSCIFSQGDFKNAQRSVSLECLDLHLKTLQLTNYEGTMSDVNFIRFFVSNAKVLDYLKLFVRCDKCETKWIATQREKLWLNTRATKDIRCDFIANYRACAYVYIRDINDLGTDDPFNKTLCRWCSNDCDDDIL</sequence>
<dbReference type="InterPro" id="IPR055411">
    <property type="entry name" value="LRR_FXL15/At3g58940/PEG3-like"/>
</dbReference>
<dbReference type="SUPFAM" id="SSF52047">
    <property type="entry name" value="RNI-like"/>
    <property type="match status" value="1"/>
</dbReference>
<protein>
    <submittedName>
        <fullName evidence="4">Uncharacterized protein</fullName>
    </submittedName>
</protein>
<dbReference type="SUPFAM" id="SSF81383">
    <property type="entry name" value="F-box domain"/>
    <property type="match status" value="1"/>
</dbReference>
<feature type="region of interest" description="Disordered" evidence="1">
    <location>
        <begin position="67"/>
        <end position="91"/>
    </location>
</feature>
<keyword evidence="5" id="KW-1185">Reference proteome</keyword>
<dbReference type="PANTHER" id="PTHR32141">
    <property type="match status" value="1"/>
</dbReference>
<dbReference type="EMBL" id="RWGY01000035">
    <property type="protein sequence ID" value="TVU13156.1"/>
    <property type="molecule type" value="Genomic_DNA"/>
</dbReference>
<dbReference type="PANTHER" id="PTHR32141:SF179">
    <property type="entry name" value="F-BOX DOMAIN-CONTAINING PROTEIN"/>
    <property type="match status" value="1"/>
</dbReference>
<feature type="domain" description="F-box/LRR-repeat protein 15/At3g58940/PEG3-like LRR" evidence="3">
    <location>
        <begin position="181"/>
        <end position="407"/>
    </location>
</feature>
<dbReference type="CDD" id="cd22160">
    <property type="entry name" value="F-box_AtFBL13-like"/>
    <property type="match status" value="1"/>
</dbReference>
<dbReference type="Pfam" id="PF24758">
    <property type="entry name" value="LRR_At5g56370"/>
    <property type="match status" value="1"/>
</dbReference>
<dbReference type="AlphaFoldDB" id="A0A5J9TP32"/>
<dbReference type="InterPro" id="IPR055302">
    <property type="entry name" value="F-box_dom-containing"/>
</dbReference>
<dbReference type="InterPro" id="IPR006566">
    <property type="entry name" value="FBD"/>
</dbReference>
<dbReference type="Pfam" id="PF08387">
    <property type="entry name" value="FBD"/>
    <property type="match status" value="1"/>
</dbReference>
<evidence type="ECO:0000313" key="4">
    <source>
        <dbReference type="EMBL" id="TVU13156.1"/>
    </source>
</evidence>
<feature type="compositionally biased region" description="Basic and acidic residues" evidence="1">
    <location>
        <begin position="69"/>
        <end position="79"/>
    </location>
</feature>
<gene>
    <name evidence="4" type="ORF">EJB05_40688</name>
</gene>
<evidence type="ECO:0000313" key="5">
    <source>
        <dbReference type="Proteomes" id="UP000324897"/>
    </source>
</evidence>
<organism evidence="4 5">
    <name type="scientific">Eragrostis curvula</name>
    <name type="common">weeping love grass</name>
    <dbReference type="NCBI Taxonomy" id="38414"/>
    <lineage>
        <taxon>Eukaryota</taxon>
        <taxon>Viridiplantae</taxon>
        <taxon>Streptophyta</taxon>
        <taxon>Embryophyta</taxon>
        <taxon>Tracheophyta</taxon>
        <taxon>Spermatophyta</taxon>
        <taxon>Magnoliopsida</taxon>
        <taxon>Liliopsida</taxon>
        <taxon>Poales</taxon>
        <taxon>Poaceae</taxon>
        <taxon>PACMAD clade</taxon>
        <taxon>Chloridoideae</taxon>
        <taxon>Eragrostideae</taxon>
        <taxon>Eragrostidinae</taxon>
        <taxon>Eragrostis</taxon>
    </lineage>
</organism>
<dbReference type="InterPro" id="IPR036047">
    <property type="entry name" value="F-box-like_dom_sf"/>
</dbReference>